<feature type="compositionally biased region" description="Polar residues" evidence="1">
    <location>
        <begin position="55"/>
        <end position="65"/>
    </location>
</feature>
<gene>
    <name evidence="2" type="ORF">ES288_D05G182900v1</name>
</gene>
<organism evidence="2 3">
    <name type="scientific">Gossypium darwinii</name>
    <name type="common">Darwin's cotton</name>
    <name type="synonym">Gossypium barbadense var. darwinii</name>
    <dbReference type="NCBI Taxonomy" id="34276"/>
    <lineage>
        <taxon>Eukaryota</taxon>
        <taxon>Viridiplantae</taxon>
        <taxon>Streptophyta</taxon>
        <taxon>Embryophyta</taxon>
        <taxon>Tracheophyta</taxon>
        <taxon>Spermatophyta</taxon>
        <taxon>Magnoliopsida</taxon>
        <taxon>eudicotyledons</taxon>
        <taxon>Gunneridae</taxon>
        <taxon>Pentapetalae</taxon>
        <taxon>rosids</taxon>
        <taxon>malvids</taxon>
        <taxon>Malvales</taxon>
        <taxon>Malvaceae</taxon>
        <taxon>Malvoideae</taxon>
        <taxon>Gossypium</taxon>
    </lineage>
</organism>
<feature type="region of interest" description="Disordered" evidence="1">
    <location>
        <begin position="1"/>
        <end position="93"/>
    </location>
</feature>
<accession>A0A5D2CGZ8</accession>
<evidence type="ECO:0000313" key="3">
    <source>
        <dbReference type="Proteomes" id="UP000323506"/>
    </source>
</evidence>
<sequence>MEDSRENHSDISAHENSWTVFSSAEAKPLRDGSDSSNLSQTKVQPKNESDDLFRDSTSVKQTFSETAEDDAKPMKLFEKPNTVMTSPFSLHQQ</sequence>
<dbReference type="Proteomes" id="UP000323506">
    <property type="component" value="Chromosome D05"/>
</dbReference>
<dbReference type="EMBL" id="CM017705">
    <property type="protein sequence ID" value="TYG68817.1"/>
    <property type="molecule type" value="Genomic_DNA"/>
</dbReference>
<feature type="compositionally biased region" description="Basic and acidic residues" evidence="1">
    <location>
        <begin position="69"/>
        <end position="78"/>
    </location>
</feature>
<feature type="compositionally biased region" description="Polar residues" evidence="1">
    <location>
        <begin position="82"/>
        <end position="93"/>
    </location>
</feature>
<proteinExistence type="predicted"/>
<evidence type="ECO:0000313" key="2">
    <source>
        <dbReference type="EMBL" id="TYG68817.1"/>
    </source>
</evidence>
<reference evidence="2 3" key="1">
    <citation type="submission" date="2019-06" db="EMBL/GenBank/DDBJ databases">
        <title>WGS assembly of Gossypium darwinii.</title>
        <authorList>
            <person name="Chen Z.J."/>
            <person name="Sreedasyam A."/>
            <person name="Ando A."/>
            <person name="Song Q."/>
            <person name="De L."/>
            <person name="Hulse-Kemp A."/>
            <person name="Ding M."/>
            <person name="Ye W."/>
            <person name="Kirkbride R."/>
            <person name="Jenkins J."/>
            <person name="Plott C."/>
            <person name="Lovell J."/>
            <person name="Lin Y.-M."/>
            <person name="Vaughn R."/>
            <person name="Liu B."/>
            <person name="Li W."/>
            <person name="Simpson S."/>
            <person name="Scheffler B."/>
            <person name="Saski C."/>
            <person name="Grover C."/>
            <person name="Hu G."/>
            <person name="Conover J."/>
            <person name="Carlson J."/>
            <person name="Shu S."/>
            <person name="Boston L."/>
            <person name="Williams M."/>
            <person name="Peterson D."/>
            <person name="Mcgee K."/>
            <person name="Jones D."/>
            <person name="Wendel J."/>
            <person name="Stelly D."/>
            <person name="Grimwood J."/>
            <person name="Schmutz J."/>
        </authorList>
    </citation>
    <scope>NUCLEOTIDE SEQUENCE [LARGE SCALE GENOMIC DNA]</scope>
    <source>
        <strain evidence="2">1808015.09</strain>
    </source>
</reference>
<feature type="compositionally biased region" description="Polar residues" evidence="1">
    <location>
        <begin position="34"/>
        <end position="44"/>
    </location>
</feature>
<feature type="compositionally biased region" description="Basic and acidic residues" evidence="1">
    <location>
        <begin position="1"/>
        <end position="13"/>
    </location>
</feature>
<feature type="compositionally biased region" description="Basic and acidic residues" evidence="1">
    <location>
        <begin position="45"/>
        <end position="54"/>
    </location>
</feature>
<evidence type="ECO:0000256" key="1">
    <source>
        <dbReference type="SAM" id="MobiDB-lite"/>
    </source>
</evidence>
<keyword evidence="3" id="KW-1185">Reference proteome</keyword>
<name>A0A5D2CGZ8_GOSDA</name>
<dbReference type="AlphaFoldDB" id="A0A5D2CGZ8"/>
<protein>
    <submittedName>
        <fullName evidence="2">Uncharacterized protein</fullName>
    </submittedName>
</protein>